<dbReference type="SUPFAM" id="SSF88723">
    <property type="entry name" value="PIN domain-like"/>
    <property type="match status" value="1"/>
</dbReference>
<keyword evidence="1" id="KW-0472">Membrane</keyword>
<reference evidence="4" key="1">
    <citation type="submission" date="2020-10" db="EMBL/GenBank/DDBJ databases">
        <title>Genome-based taxonomic classification of the species Anabaenopsis elenkinii.</title>
        <authorList>
            <person name="Delbaje E."/>
            <person name="Andreote A.P.D."/>
            <person name="Pellegrinetti T.A."/>
            <person name="Cruz R.B."/>
            <person name="Branco L.H.Z."/>
            <person name="Fiore M.F."/>
        </authorList>
    </citation>
    <scope>NUCLEOTIDE SEQUENCE [LARGE SCALE GENOMIC DNA]</scope>
    <source>
        <strain evidence="4">CCIBt3563</strain>
    </source>
</reference>
<dbReference type="Gene3D" id="3.40.50.1010">
    <property type="entry name" value="5'-nuclease"/>
    <property type="match status" value="1"/>
</dbReference>
<accession>A0A7S6RDZ9</accession>
<dbReference type="Proteomes" id="UP000593846">
    <property type="component" value="Chromosome"/>
</dbReference>
<keyword evidence="1" id="KW-1133">Transmembrane helix</keyword>
<dbReference type="AlphaFoldDB" id="A0A7S6RDZ9"/>
<dbReference type="EMBL" id="CP063311">
    <property type="protein sequence ID" value="QOV23181.1"/>
    <property type="molecule type" value="Genomic_DNA"/>
</dbReference>
<evidence type="ECO:0000259" key="2">
    <source>
        <dbReference type="Pfam" id="PF01850"/>
    </source>
</evidence>
<sequence length="140" mass="16020">MTAIHENGHFLDSNIWIYALANHEYINKRHIACGLVNGEGVIISTQVINEVCLNLIKKSSFTEQKITQLIEAFYQGYHIITFNRDIFVNYSHLRSRYNFSFWDSLIVACALAGGASILYSEDMHHGLLVDNKLEIVNPFK</sequence>
<gene>
    <name evidence="3" type="ORF">IM676_02200</name>
</gene>
<proteinExistence type="predicted"/>
<evidence type="ECO:0000256" key="1">
    <source>
        <dbReference type="SAM" id="Phobius"/>
    </source>
</evidence>
<evidence type="ECO:0000313" key="3">
    <source>
        <dbReference type="EMBL" id="QOV23181.1"/>
    </source>
</evidence>
<dbReference type="KEGG" id="aee:IM676_02200"/>
<dbReference type="Pfam" id="PF01850">
    <property type="entry name" value="PIN"/>
    <property type="match status" value="1"/>
</dbReference>
<feature type="transmembrane region" description="Helical" evidence="1">
    <location>
        <begin position="99"/>
        <end position="119"/>
    </location>
</feature>
<keyword evidence="1" id="KW-0812">Transmembrane</keyword>
<dbReference type="RefSeq" id="WP_200988780.1">
    <property type="nucleotide sequence ID" value="NZ_CP063311.1"/>
</dbReference>
<dbReference type="InterPro" id="IPR029060">
    <property type="entry name" value="PIN-like_dom_sf"/>
</dbReference>
<dbReference type="InterPro" id="IPR002716">
    <property type="entry name" value="PIN_dom"/>
</dbReference>
<organism evidence="3 4">
    <name type="scientific">Anabaenopsis elenkinii CCIBt3563</name>
    <dbReference type="NCBI Taxonomy" id="2779889"/>
    <lineage>
        <taxon>Bacteria</taxon>
        <taxon>Bacillati</taxon>
        <taxon>Cyanobacteriota</taxon>
        <taxon>Cyanophyceae</taxon>
        <taxon>Nostocales</taxon>
        <taxon>Nodulariaceae</taxon>
        <taxon>Anabaenopsis</taxon>
    </lineage>
</organism>
<dbReference type="CDD" id="cd18692">
    <property type="entry name" value="PIN_VapC-like"/>
    <property type="match status" value="1"/>
</dbReference>
<keyword evidence="4" id="KW-1185">Reference proteome</keyword>
<evidence type="ECO:0000313" key="4">
    <source>
        <dbReference type="Proteomes" id="UP000593846"/>
    </source>
</evidence>
<name>A0A7S6RDZ9_9CYAN</name>
<protein>
    <submittedName>
        <fullName evidence="3">PIN domain-containing protein</fullName>
    </submittedName>
</protein>
<feature type="domain" description="PIN" evidence="2">
    <location>
        <begin position="10"/>
        <end position="122"/>
    </location>
</feature>